<dbReference type="PRINTS" id="PR00039">
    <property type="entry name" value="HTHLYSR"/>
</dbReference>
<dbReference type="Pfam" id="PF00126">
    <property type="entry name" value="HTH_1"/>
    <property type="match status" value="1"/>
</dbReference>
<keyword evidence="4" id="KW-0804">Transcription</keyword>
<dbReference type="InterPro" id="IPR036390">
    <property type="entry name" value="WH_DNA-bd_sf"/>
</dbReference>
<comment type="similarity">
    <text evidence="1">Belongs to the LysR transcriptional regulatory family.</text>
</comment>
<dbReference type="InterPro" id="IPR005119">
    <property type="entry name" value="LysR_subst-bd"/>
</dbReference>
<reference evidence="6" key="2">
    <citation type="submission" date="2021-04" db="EMBL/GenBank/DDBJ databases">
        <authorList>
            <person name="Gilroy R."/>
        </authorList>
    </citation>
    <scope>NUCLEOTIDE SEQUENCE</scope>
    <source>
        <strain evidence="6">CHK199-9574</strain>
    </source>
</reference>
<dbReference type="EMBL" id="DXCO01000030">
    <property type="protein sequence ID" value="HIY78146.1"/>
    <property type="molecule type" value="Genomic_DNA"/>
</dbReference>
<name>A0A9D1Z7I4_9FIRM</name>
<dbReference type="Proteomes" id="UP000824135">
    <property type="component" value="Unassembled WGS sequence"/>
</dbReference>
<evidence type="ECO:0000256" key="1">
    <source>
        <dbReference type="ARBA" id="ARBA00009437"/>
    </source>
</evidence>
<dbReference type="Pfam" id="PF03466">
    <property type="entry name" value="LysR_substrate"/>
    <property type="match status" value="1"/>
</dbReference>
<dbReference type="InterPro" id="IPR036388">
    <property type="entry name" value="WH-like_DNA-bd_sf"/>
</dbReference>
<dbReference type="AlphaFoldDB" id="A0A9D1Z7I4"/>
<dbReference type="GO" id="GO:0005829">
    <property type="term" value="C:cytosol"/>
    <property type="evidence" value="ECO:0007669"/>
    <property type="project" value="TreeGrafter"/>
</dbReference>
<evidence type="ECO:0000313" key="7">
    <source>
        <dbReference type="Proteomes" id="UP000824135"/>
    </source>
</evidence>
<proteinExistence type="inferred from homology"/>
<dbReference type="InterPro" id="IPR000847">
    <property type="entry name" value="LysR_HTH_N"/>
</dbReference>
<comment type="caution">
    <text evidence="6">The sequence shown here is derived from an EMBL/GenBank/DDBJ whole genome shotgun (WGS) entry which is preliminary data.</text>
</comment>
<dbReference type="SUPFAM" id="SSF53850">
    <property type="entry name" value="Periplasmic binding protein-like II"/>
    <property type="match status" value="1"/>
</dbReference>
<dbReference type="GO" id="GO:0003700">
    <property type="term" value="F:DNA-binding transcription factor activity"/>
    <property type="evidence" value="ECO:0007669"/>
    <property type="project" value="InterPro"/>
</dbReference>
<dbReference type="FunFam" id="1.10.10.10:FF:000001">
    <property type="entry name" value="LysR family transcriptional regulator"/>
    <property type="match status" value="1"/>
</dbReference>
<evidence type="ECO:0000256" key="2">
    <source>
        <dbReference type="ARBA" id="ARBA00023015"/>
    </source>
</evidence>
<evidence type="ECO:0000256" key="3">
    <source>
        <dbReference type="ARBA" id="ARBA00023125"/>
    </source>
</evidence>
<dbReference type="PROSITE" id="PS50931">
    <property type="entry name" value="HTH_LYSR"/>
    <property type="match status" value="1"/>
</dbReference>
<evidence type="ECO:0000259" key="5">
    <source>
        <dbReference type="PROSITE" id="PS50931"/>
    </source>
</evidence>
<dbReference type="CDD" id="cd05466">
    <property type="entry name" value="PBP2_LTTR_substrate"/>
    <property type="match status" value="1"/>
</dbReference>
<keyword evidence="2" id="KW-0805">Transcription regulation</keyword>
<evidence type="ECO:0000313" key="6">
    <source>
        <dbReference type="EMBL" id="HIY78146.1"/>
    </source>
</evidence>
<keyword evidence="3" id="KW-0238">DNA-binding</keyword>
<organism evidence="6 7">
    <name type="scientific">Candidatus Borkfalkia excrementavium</name>
    <dbReference type="NCBI Taxonomy" id="2838505"/>
    <lineage>
        <taxon>Bacteria</taxon>
        <taxon>Bacillati</taxon>
        <taxon>Bacillota</taxon>
        <taxon>Clostridia</taxon>
        <taxon>Christensenellales</taxon>
        <taxon>Christensenellaceae</taxon>
        <taxon>Candidatus Borkfalkia</taxon>
    </lineage>
</organism>
<sequence length="290" mass="32510">MELRVLRYFIEVAREQNITAAAERLHVTQPTLSKQLMDLEAELGKKLFVRGKRRTTLTEEGMFLFRRAQEIVDLADKTEGAFRSTDEAVTGDVSVGCGETEGMRIVIEAMKRLNDDCPDIRFHLYSGNDEDVSERLDSGLVDFGLFVGNTDLEKYDYIRLPASDTWGLLMRKDCPLAAKDGVGPADLAGVPVLCSRQALHSNELSGWLGYDFSKLHIPSTHNLVHNAALMVQAGMGCALTIDRLVNTEGTDLTFRPLKPTLKADLLFAWKKYQVFSKASEKFLEYLQKTI</sequence>
<evidence type="ECO:0000256" key="4">
    <source>
        <dbReference type="ARBA" id="ARBA00023163"/>
    </source>
</evidence>
<dbReference type="PANTHER" id="PTHR30419">
    <property type="entry name" value="HTH-TYPE TRANSCRIPTIONAL REGULATOR YBHD"/>
    <property type="match status" value="1"/>
</dbReference>
<feature type="domain" description="HTH lysR-type" evidence="5">
    <location>
        <begin position="1"/>
        <end position="58"/>
    </location>
</feature>
<dbReference type="GO" id="GO:0003677">
    <property type="term" value="F:DNA binding"/>
    <property type="evidence" value="ECO:0007669"/>
    <property type="project" value="UniProtKB-KW"/>
</dbReference>
<dbReference type="PANTHER" id="PTHR30419:SF8">
    <property type="entry name" value="NITROGEN ASSIMILATION TRANSCRIPTIONAL ACTIVATOR-RELATED"/>
    <property type="match status" value="1"/>
</dbReference>
<protein>
    <submittedName>
        <fullName evidence="6">LysR family transcriptional regulator</fullName>
    </submittedName>
</protein>
<gene>
    <name evidence="6" type="ORF">H9728_03800</name>
</gene>
<reference evidence="6" key="1">
    <citation type="journal article" date="2021" name="PeerJ">
        <title>Extensive microbial diversity within the chicken gut microbiome revealed by metagenomics and culture.</title>
        <authorList>
            <person name="Gilroy R."/>
            <person name="Ravi A."/>
            <person name="Getino M."/>
            <person name="Pursley I."/>
            <person name="Horton D.L."/>
            <person name="Alikhan N.F."/>
            <person name="Baker D."/>
            <person name="Gharbi K."/>
            <person name="Hall N."/>
            <person name="Watson M."/>
            <person name="Adriaenssens E.M."/>
            <person name="Foster-Nyarko E."/>
            <person name="Jarju S."/>
            <person name="Secka A."/>
            <person name="Antonio M."/>
            <person name="Oren A."/>
            <person name="Chaudhuri R.R."/>
            <person name="La Ragione R."/>
            <person name="Hildebrand F."/>
            <person name="Pallen M.J."/>
        </authorList>
    </citation>
    <scope>NUCLEOTIDE SEQUENCE</scope>
    <source>
        <strain evidence="6">CHK199-9574</strain>
    </source>
</reference>
<dbReference type="Gene3D" id="1.10.10.10">
    <property type="entry name" value="Winged helix-like DNA-binding domain superfamily/Winged helix DNA-binding domain"/>
    <property type="match status" value="1"/>
</dbReference>
<dbReference type="InterPro" id="IPR050950">
    <property type="entry name" value="HTH-type_LysR_regulators"/>
</dbReference>
<accession>A0A9D1Z7I4</accession>
<dbReference type="Gene3D" id="3.40.190.10">
    <property type="entry name" value="Periplasmic binding protein-like II"/>
    <property type="match status" value="2"/>
</dbReference>
<dbReference type="SUPFAM" id="SSF46785">
    <property type="entry name" value="Winged helix' DNA-binding domain"/>
    <property type="match status" value="1"/>
</dbReference>